<name>A0ABT0HV11_9BACT</name>
<evidence type="ECO:0000313" key="3">
    <source>
        <dbReference type="Proteomes" id="UP001202180"/>
    </source>
</evidence>
<dbReference type="InterPro" id="IPR013321">
    <property type="entry name" value="Arc_rbn_hlx_hlx"/>
</dbReference>
<feature type="region of interest" description="Disordered" evidence="1">
    <location>
        <begin position="1"/>
        <end position="54"/>
    </location>
</feature>
<dbReference type="EMBL" id="JALPRF010000015">
    <property type="protein sequence ID" value="MCK8496031.1"/>
    <property type="molecule type" value="Genomic_DNA"/>
</dbReference>
<dbReference type="RefSeq" id="WP_248480876.1">
    <property type="nucleotide sequence ID" value="NZ_JALPRF010000015.1"/>
</dbReference>
<comment type="caution">
    <text evidence="2">The sequence shown here is derived from an EMBL/GenBank/DDBJ whole genome shotgun (WGS) entry which is preliminary data.</text>
</comment>
<feature type="compositionally biased region" description="Basic and acidic residues" evidence="1">
    <location>
        <begin position="1"/>
        <end position="20"/>
    </location>
</feature>
<reference evidence="2 3" key="1">
    <citation type="submission" date="2022-04" db="EMBL/GenBank/DDBJ databases">
        <title>Spirosoma sp. strain RP8 genome sequencing and assembly.</title>
        <authorList>
            <person name="Jung Y."/>
        </authorList>
    </citation>
    <scope>NUCLEOTIDE SEQUENCE [LARGE SCALE GENOMIC DNA]</scope>
    <source>
        <strain evidence="2 3">RP8</strain>
    </source>
</reference>
<dbReference type="Proteomes" id="UP001202180">
    <property type="component" value="Unassembled WGS sequence"/>
</dbReference>
<sequence length="94" mass="10796">MSKQYKDSLKGLGERLKSEPPKTPIQEVRPVESQPAPAPVKTTTQGQKKKESHVNFWMPEELMERLKIYSAKSKKSIKQLGIEAIEEFLNKNEK</sequence>
<organism evidence="2 3">
    <name type="scientific">Spirosoma liriopis</name>
    <dbReference type="NCBI Taxonomy" id="2937440"/>
    <lineage>
        <taxon>Bacteria</taxon>
        <taxon>Pseudomonadati</taxon>
        <taxon>Bacteroidota</taxon>
        <taxon>Cytophagia</taxon>
        <taxon>Cytophagales</taxon>
        <taxon>Cytophagaceae</taxon>
        <taxon>Spirosoma</taxon>
    </lineage>
</organism>
<proteinExistence type="predicted"/>
<accession>A0ABT0HV11</accession>
<dbReference type="SUPFAM" id="SSF47598">
    <property type="entry name" value="Ribbon-helix-helix"/>
    <property type="match status" value="1"/>
</dbReference>
<keyword evidence="3" id="KW-1185">Reference proteome</keyword>
<gene>
    <name evidence="2" type="ORF">M0L20_29465</name>
</gene>
<dbReference type="Gene3D" id="1.10.1220.10">
    <property type="entry name" value="Met repressor-like"/>
    <property type="match status" value="1"/>
</dbReference>
<dbReference type="InterPro" id="IPR010985">
    <property type="entry name" value="Ribbon_hlx_hlx"/>
</dbReference>
<evidence type="ECO:0008006" key="4">
    <source>
        <dbReference type="Google" id="ProtNLM"/>
    </source>
</evidence>
<evidence type="ECO:0000256" key="1">
    <source>
        <dbReference type="SAM" id="MobiDB-lite"/>
    </source>
</evidence>
<evidence type="ECO:0000313" key="2">
    <source>
        <dbReference type="EMBL" id="MCK8496031.1"/>
    </source>
</evidence>
<protein>
    <recommendedName>
        <fullName evidence="4">CopG family transcriptional regulator</fullName>
    </recommendedName>
</protein>